<accession>A0A914HYN4</accession>
<evidence type="ECO:0000313" key="2">
    <source>
        <dbReference type="WBParaSite" id="Gr19_v10_g5244.t1"/>
    </source>
</evidence>
<protein>
    <submittedName>
        <fullName evidence="2">Uncharacterized protein</fullName>
    </submittedName>
</protein>
<sequence length="138" mass="15087">MTSSFISASIHLPTLLASIISVGRIALASAAVSAVAAWALGVEALARLDGVDPWGLTGPWATEDAQRPIWVLMVPYLRVPMPPEFMRQHRPLPSSARVVQQHSAVSLASEGNEDGEAMETNFRQQNFKLNNMLRRILL</sequence>
<dbReference type="Proteomes" id="UP000887572">
    <property type="component" value="Unplaced"/>
</dbReference>
<proteinExistence type="predicted"/>
<name>A0A914HYN4_GLORO</name>
<reference evidence="2" key="1">
    <citation type="submission" date="2022-11" db="UniProtKB">
        <authorList>
            <consortium name="WormBaseParasite"/>
        </authorList>
    </citation>
    <scope>IDENTIFICATION</scope>
</reference>
<dbReference type="AlphaFoldDB" id="A0A914HYN4"/>
<evidence type="ECO:0000313" key="1">
    <source>
        <dbReference type="Proteomes" id="UP000887572"/>
    </source>
</evidence>
<organism evidence="1 2">
    <name type="scientific">Globodera rostochiensis</name>
    <name type="common">Golden nematode worm</name>
    <name type="synonym">Heterodera rostochiensis</name>
    <dbReference type="NCBI Taxonomy" id="31243"/>
    <lineage>
        <taxon>Eukaryota</taxon>
        <taxon>Metazoa</taxon>
        <taxon>Ecdysozoa</taxon>
        <taxon>Nematoda</taxon>
        <taxon>Chromadorea</taxon>
        <taxon>Rhabditida</taxon>
        <taxon>Tylenchina</taxon>
        <taxon>Tylenchomorpha</taxon>
        <taxon>Tylenchoidea</taxon>
        <taxon>Heteroderidae</taxon>
        <taxon>Heteroderinae</taxon>
        <taxon>Globodera</taxon>
    </lineage>
</organism>
<keyword evidence="1" id="KW-1185">Reference proteome</keyword>
<dbReference type="WBParaSite" id="Gr19_v10_g5244.t1">
    <property type="protein sequence ID" value="Gr19_v10_g5244.t1"/>
    <property type="gene ID" value="Gr19_v10_g5244"/>
</dbReference>